<organism evidence="3 4">
    <name type="scientific">Hallerella succinigenes</name>
    <dbReference type="NCBI Taxonomy" id="1896222"/>
    <lineage>
        <taxon>Bacteria</taxon>
        <taxon>Pseudomonadati</taxon>
        <taxon>Fibrobacterota</taxon>
        <taxon>Fibrobacteria</taxon>
        <taxon>Fibrobacterales</taxon>
        <taxon>Fibrobacteraceae</taxon>
        <taxon>Hallerella</taxon>
    </lineage>
</organism>
<protein>
    <recommendedName>
        <fullName evidence="5">Lipoprotein</fullName>
    </recommendedName>
</protein>
<dbReference type="PROSITE" id="PS51257">
    <property type="entry name" value="PROKAR_LIPOPROTEIN"/>
    <property type="match status" value="1"/>
</dbReference>
<feature type="signal peptide" evidence="2">
    <location>
        <begin position="1"/>
        <end position="21"/>
    </location>
</feature>
<evidence type="ECO:0000256" key="1">
    <source>
        <dbReference type="SAM" id="Coils"/>
    </source>
</evidence>
<keyword evidence="2" id="KW-0732">Signal</keyword>
<evidence type="ECO:0000256" key="2">
    <source>
        <dbReference type="SAM" id="SignalP"/>
    </source>
</evidence>
<feature type="coiled-coil region" evidence="1">
    <location>
        <begin position="190"/>
        <end position="217"/>
    </location>
</feature>
<keyword evidence="4" id="KW-1185">Reference proteome</keyword>
<reference evidence="3 4" key="1">
    <citation type="submission" date="2017-11" db="EMBL/GenBank/DDBJ databases">
        <title>Animal gut microbial communities from fecal samples from Wisconsin, USA.</title>
        <authorList>
            <person name="Neumann A."/>
        </authorList>
    </citation>
    <scope>NUCLEOTIDE SEQUENCE [LARGE SCALE GENOMIC DNA]</scope>
    <source>
        <strain evidence="3 4">UWS3</strain>
    </source>
</reference>
<accession>A0A2M9A884</accession>
<sequence length="251" mass="27860">MNTKLTILAIFAILMMGCNEANDSTPLTITTTNNTEMSNALLTSFGDEKAIYIDQNKKVTIISKFGDILVQTDLNAAKPIETSASWKTSIPAHDNDTLYASAEFIDDMIYYTYHIEKGRTYGMKPYLGVGVKLLDLPCQSGWIGDVDDKKDYSCHGKVKASLSIWKKVLSSYSLGTTITETIEAGKKSGVQFYSAAKERHDADVNKLKEEAEKRKDNSYLRMGFLDDISKFKGRLSEEEAKAIANEVFGGK</sequence>
<gene>
    <name evidence="3" type="ORF">BGX16_1908</name>
</gene>
<dbReference type="AlphaFoldDB" id="A0A2M9A884"/>
<proteinExistence type="predicted"/>
<feature type="chain" id="PRO_5014896234" description="Lipoprotein" evidence="2">
    <location>
        <begin position="22"/>
        <end position="251"/>
    </location>
</feature>
<dbReference type="EMBL" id="PGEX01000001">
    <property type="protein sequence ID" value="PJJ41902.1"/>
    <property type="molecule type" value="Genomic_DNA"/>
</dbReference>
<keyword evidence="1" id="KW-0175">Coiled coil</keyword>
<evidence type="ECO:0000313" key="3">
    <source>
        <dbReference type="EMBL" id="PJJ41902.1"/>
    </source>
</evidence>
<evidence type="ECO:0008006" key="5">
    <source>
        <dbReference type="Google" id="ProtNLM"/>
    </source>
</evidence>
<dbReference type="RefSeq" id="WP_100425814.1">
    <property type="nucleotide sequence ID" value="NZ_PGEX01000001.1"/>
</dbReference>
<name>A0A2M9A884_9BACT</name>
<comment type="caution">
    <text evidence="3">The sequence shown here is derived from an EMBL/GenBank/DDBJ whole genome shotgun (WGS) entry which is preliminary data.</text>
</comment>
<evidence type="ECO:0000313" key="4">
    <source>
        <dbReference type="Proteomes" id="UP000231134"/>
    </source>
</evidence>
<dbReference type="Proteomes" id="UP000231134">
    <property type="component" value="Unassembled WGS sequence"/>
</dbReference>